<accession>A0A9W5YA65</accession>
<dbReference type="AlphaFoldDB" id="A0A9W5YA65"/>
<dbReference type="EMBL" id="BRLB01000001">
    <property type="protein sequence ID" value="GKX27553.1"/>
    <property type="molecule type" value="Genomic_DNA"/>
</dbReference>
<protein>
    <submittedName>
        <fullName evidence="1">Uncharacterized protein</fullName>
    </submittedName>
</protein>
<dbReference type="Proteomes" id="UP001144256">
    <property type="component" value="Unassembled WGS sequence"/>
</dbReference>
<sequence>MPQLRHQGKFVFGWSVIKDDNKFCFPKETVEEYKLIEQSGLILFTSSKISGGFCITGIETLKNSKLSRIIENNPELETEESLGKIISYKGKSYCHIEMIDEKHIVLTEDIKNHFDLSIDDKLLIVRGSNIAFDCLVKGPLVEVANESSKQIDVF</sequence>
<keyword evidence="2" id="KW-1185">Reference proteome</keyword>
<gene>
    <name evidence="1" type="ORF">SH1V18_00330</name>
</gene>
<dbReference type="RefSeq" id="WP_281810959.1">
    <property type="nucleotide sequence ID" value="NZ_BRLB01000001.1"/>
</dbReference>
<comment type="caution">
    <text evidence="1">The sequence shown here is derived from an EMBL/GenBank/DDBJ whole genome shotgun (WGS) entry which is preliminary data.</text>
</comment>
<evidence type="ECO:0000313" key="2">
    <source>
        <dbReference type="Proteomes" id="UP001144256"/>
    </source>
</evidence>
<proteinExistence type="predicted"/>
<organism evidence="1 2">
    <name type="scientific">Vallitalea longa</name>
    <dbReference type="NCBI Taxonomy" id="2936439"/>
    <lineage>
        <taxon>Bacteria</taxon>
        <taxon>Bacillati</taxon>
        <taxon>Bacillota</taxon>
        <taxon>Clostridia</taxon>
        <taxon>Lachnospirales</taxon>
        <taxon>Vallitaleaceae</taxon>
        <taxon>Vallitalea</taxon>
    </lineage>
</organism>
<evidence type="ECO:0000313" key="1">
    <source>
        <dbReference type="EMBL" id="GKX27553.1"/>
    </source>
</evidence>
<name>A0A9W5YA65_9FIRM</name>
<reference evidence="1" key="1">
    <citation type="submission" date="2022-06" db="EMBL/GenBank/DDBJ databases">
        <title>Vallitalea longa sp. nov., an anaerobic bacterium isolated from marine sediment.</title>
        <authorList>
            <person name="Hirano S."/>
            <person name="Terahara T."/>
            <person name="Mori K."/>
            <person name="Hamada M."/>
            <person name="Matsumoto R."/>
            <person name="Kobayashi T."/>
        </authorList>
    </citation>
    <scope>NUCLEOTIDE SEQUENCE</scope>
    <source>
        <strain evidence="1">SH18-1</strain>
    </source>
</reference>